<dbReference type="EMBL" id="FLRB01000036">
    <property type="protein sequence ID" value="SBT22936.1"/>
    <property type="molecule type" value="Genomic_DNA"/>
</dbReference>
<reference evidence="2 5" key="1">
    <citation type="submission" date="2016-06" db="EMBL/GenBank/DDBJ databases">
        <authorList>
            <person name="Kjaerup R.B."/>
            <person name="Dalgaard T.S."/>
            <person name="Juul-Madsen H.R."/>
        </authorList>
    </citation>
    <scope>NUCLEOTIDE SEQUENCE [LARGE SCALE GENOMIC DNA]</scope>
    <source>
        <strain evidence="2 5">CECT 5115</strain>
    </source>
</reference>
<dbReference type="InterPro" id="IPR002881">
    <property type="entry name" value="DUF58"/>
</dbReference>
<dbReference type="Proteomes" id="UP000092840">
    <property type="component" value="Unassembled WGS sequence"/>
</dbReference>
<dbReference type="EMBL" id="FLRA01000037">
    <property type="protein sequence ID" value="SBT19388.1"/>
    <property type="molecule type" value="Genomic_DNA"/>
</dbReference>
<evidence type="ECO:0000313" key="3">
    <source>
        <dbReference type="EMBL" id="SBT22936.1"/>
    </source>
</evidence>
<gene>
    <name evidence="2" type="ORF">MGA5115_03552</name>
    <name evidence="3" type="ORF">MGA5116_03568</name>
</gene>
<dbReference type="OrthoDB" id="9812729at2"/>
<organism evidence="2 5">
    <name type="scientific">Marinomonas gallaica</name>
    <dbReference type="NCBI Taxonomy" id="1806667"/>
    <lineage>
        <taxon>Bacteria</taxon>
        <taxon>Pseudomonadati</taxon>
        <taxon>Pseudomonadota</taxon>
        <taxon>Gammaproteobacteria</taxon>
        <taxon>Oceanospirillales</taxon>
        <taxon>Oceanospirillaceae</taxon>
        <taxon>Marinomonas</taxon>
    </lineage>
</organism>
<sequence>MDTLLSPISPELSQAHILELAAVANALGKARSMRRARLRSGSIISKKRGHGLELHEIRPYDVSDEARHMDWRVTARTGIAHTRVYTEDVEHRTLILFSLSPDAYFGTQTTFISTRLAQLAAIIAWRSYAQRENVGFVSQNDNEFCITPNIKDWRFFSEQLAHTTLIKQRALQPAAYQMPNLSQFKGYSVIVLSDHIAMDETNKAHLQRLAQHNRVHWVSVEDASAFCLPNGHYQFANQSTKSTLHISSAQRSAAQQHFAKLAQQHESLLTQLGVGHYVFDVNHSPIAITTELLARGVLH</sequence>
<dbReference type="Proteomes" id="UP000092871">
    <property type="component" value="Unassembled WGS sequence"/>
</dbReference>
<proteinExistence type="predicted"/>
<dbReference type="RefSeq" id="WP_067038703.1">
    <property type="nucleotide sequence ID" value="NZ_FLRA01000037.1"/>
</dbReference>
<accession>A0A1C3JW16</accession>
<dbReference type="AlphaFoldDB" id="A0A1C3JW16"/>
<reference evidence="3 4" key="2">
    <citation type="submission" date="2016-06" db="EMBL/GenBank/DDBJ databases">
        <authorList>
            <person name="Rodrigo-Torres L."/>
            <person name="Arahal D.R."/>
        </authorList>
    </citation>
    <scope>NUCLEOTIDE SEQUENCE [LARGE SCALE GENOMIC DNA]</scope>
    <source>
        <strain evidence="3 4">CECT 5116</strain>
    </source>
</reference>
<evidence type="ECO:0000313" key="4">
    <source>
        <dbReference type="Proteomes" id="UP000092840"/>
    </source>
</evidence>
<feature type="domain" description="DUF58" evidence="1">
    <location>
        <begin position="56"/>
        <end position="266"/>
    </location>
</feature>
<dbReference type="PANTHER" id="PTHR33608">
    <property type="entry name" value="BLL2464 PROTEIN"/>
    <property type="match status" value="1"/>
</dbReference>
<evidence type="ECO:0000313" key="2">
    <source>
        <dbReference type="EMBL" id="SBT19388.1"/>
    </source>
</evidence>
<name>A0A1C3JW16_9GAMM</name>
<evidence type="ECO:0000313" key="5">
    <source>
        <dbReference type="Proteomes" id="UP000092871"/>
    </source>
</evidence>
<dbReference type="Pfam" id="PF01882">
    <property type="entry name" value="DUF58"/>
    <property type="match status" value="1"/>
</dbReference>
<dbReference type="PANTHER" id="PTHR33608:SF12">
    <property type="entry name" value="DUF58 DOMAIN-CONTAINING PROTEIN"/>
    <property type="match status" value="1"/>
</dbReference>
<evidence type="ECO:0000259" key="1">
    <source>
        <dbReference type="Pfam" id="PF01882"/>
    </source>
</evidence>
<protein>
    <recommendedName>
        <fullName evidence="1">DUF58 domain-containing protein</fullName>
    </recommendedName>
</protein>
<keyword evidence="4" id="KW-1185">Reference proteome</keyword>